<proteinExistence type="predicted"/>
<comment type="caution">
    <text evidence="4">The sequence shown here is derived from an EMBL/GenBank/DDBJ whole genome shotgun (WGS) entry which is preliminary data.</text>
</comment>
<accession>A0A1U7H847</accession>
<dbReference type="InterPro" id="IPR050595">
    <property type="entry name" value="Bact_response_regulator"/>
</dbReference>
<dbReference type="OrthoDB" id="424582at2"/>
<dbReference type="SMART" id="SM00448">
    <property type="entry name" value="REC"/>
    <property type="match status" value="1"/>
</dbReference>
<keyword evidence="1 2" id="KW-0597">Phosphoprotein</keyword>
<dbReference type="Proteomes" id="UP000186868">
    <property type="component" value="Unassembled WGS sequence"/>
</dbReference>
<dbReference type="InterPro" id="IPR001789">
    <property type="entry name" value="Sig_transdc_resp-reg_receiver"/>
</dbReference>
<evidence type="ECO:0000313" key="4">
    <source>
        <dbReference type="EMBL" id="OKH19120.1"/>
    </source>
</evidence>
<sequence length="126" mass="13732">MTVRHILIVDDDEDIRDVARVALEVVGGWQVSMASSGSEGLQIAATQQPDAILLDVMMPDMDGIETFQKLQVNPATAQIPVILLTAKVQTSDRQRFAELKVAGTIPKPFKTMTLANSVAKILGWED</sequence>
<dbReference type="InterPro" id="IPR011006">
    <property type="entry name" value="CheY-like_superfamily"/>
</dbReference>
<evidence type="ECO:0000313" key="5">
    <source>
        <dbReference type="Proteomes" id="UP000186868"/>
    </source>
</evidence>
<dbReference type="STRING" id="1921803.NIES593_21345"/>
<dbReference type="Gene3D" id="3.40.50.2300">
    <property type="match status" value="1"/>
</dbReference>
<dbReference type="PANTHER" id="PTHR44591">
    <property type="entry name" value="STRESS RESPONSE REGULATOR PROTEIN 1"/>
    <property type="match status" value="1"/>
</dbReference>
<gene>
    <name evidence="4" type="ORF">NIES593_21345</name>
</gene>
<evidence type="ECO:0000259" key="3">
    <source>
        <dbReference type="PROSITE" id="PS50110"/>
    </source>
</evidence>
<keyword evidence="5" id="KW-1185">Reference proteome</keyword>
<protein>
    <submittedName>
        <fullName evidence="4">Two-component system response regulator</fullName>
    </submittedName>
</protein>
<evidence type="ECO:0000256" key="2">
    <source>
        <dbReference type="PROSITE-ProRule" id="PRU00169"/>
    </source>
</evidence>
<dbReference type="PANTHER" id="PTHR44591:SF22">
    <property type="entry name" value="CHEY SUBFAMILY"/>
    <property type="match status" value="1"/>
</dbReference>
<dbReference type="SUPFAM" id="SSF52172">
    <property type="entry name" value="CheY-like"/>
    <property type="match status" value="1"/>
</dbReference>
<dbReference type="Pfam" id="PF00072">
    <property type="entry name" value="Response_reg"/>
    <property type="match status" value="1"/>
</dbReference>
<dbReference type="CDD" id="cd17552">
    <property type="entry name" value="REC_RR468-like"/>
    <property type="match status" value="1"/>
</dbReference>
<dbReference type="EMBL" id="MRCB01000043">
    <property type="protein sequence ID" value="OKH19120.1"/>
    <property type="molecule type" value="Genomic_DNA"/>
</dbReference>
<feature type="domain" description="Response regulatory" evidence="3">
    <location>
        <begin position="5"/>
        <end position="122"/>
    </location>
</feature>
<reference evidence="4 5" key="1">
    <citation type="submission" date="2016-11" db="EMBL/GenBank/DDBJ databases">
        <title>Draft Genome Sequences of Nine Cyanobacterial Strains from Diverse Habitats.</title>
        <authorList>
            <person name="Zhu T."/>
            <person name="Hou S."/>
            <person name="Lu X."/>
            <person name="Hess W.R."/>
        </authorList>
    </citation>
    <scope>NUCLEOTIDE SEQUENCE [LARGE SCALE GENOMIC DNA]</scope>
    <source>
        <strain evidence="4 5">NIES-593</strain>
    </source>
</reference>
<dbReference type="GO" id="GO:0000160">
    <property type="term" value="P:phosphorelay signal transduction system"/>
    <property type="evidence" value="ECO:0007669"/>
    <property type="project" value="InterPro"/>
</dbReference>
<dbReference type="AlphaFoldDB" id="A0A1U7H847"/>
<feature type="modified residue" description="4-aspartylphosphate" evidence="2">
    <location>
        <position position="55"/>
    </location>
</feature>
<dbReference type="RefSeq" id="WP_073601516.1">
    <property type="nucleotide sequence ID" value="NZ_MRCB01000043.1"/>
</dbReference>
<organism evidence="4 5">
    <name type="scientific">Hydrococcus rivularis NIES-593</name>
    <dbReference type="NCBI Taxonomy" id="1921803"/>
    <lineage>
        <taxon>Bacteria</taxon>
        <taxon>Bacillati</taxon>
        <taxon>Cyanobacteriota</taxon>
        <taxon>Cyanophyceae</taxon>
        <taxon>Pleurocapsales</taxon>
        <taxon>Hydrococcaceae</taxon>
        <taxon>Hydrococcus</taxon>
    </lineage>
</organism>
<dbReference type="PROSITE" id="PS50110">
    <property type="entry name" value="RESPONSE_REGULATORY"/>
    <property type="match status" value="1"/>
</dbReference>
<name>A0A1U7H847_9CYAN</name>
<evidence type="ECO:0000256" key="1">
    <source>
        <dbReference type="ARBA" id="ARBA00022553"/>
    </source>
</evidence>